<dbReference type="InterPro" id="IPR002909">
    <property type="entry name" value="IPT_dom"/>
</dbReference>
<dbReference type="Gene3D" id="2.60.40.10">
    <property type="entry name" value="Immunoglobulins"/>
    <property type="match status" value="1"/>
</dbReference>
<evidence type="ECO:0000256" key="7">
    <source>
        <dbReference type="SAM" id="MobiDB-lite"/>
    </source>
</evidence>
<feature type="compositionally biased region" description="Low complexity" evidence="7">
    <location>
        <begin position="1109"/>
        <end position="1122"/>
    </location>
</feature>
<dbReference type="CDD" id="cd00102">
    <property type="entry name" value="IPT"/>
    <property type="match status" value="1"/>
</dbReference>
<dbReference type="InterPro" id="IPR014756">
    <property type="entry name" value="Ig_E-set"/>
</dbReference>
<dbReference type="GO" id="GO:2001280">
    <property type="term" value="P:positive regulation of unsaturated fatty acid biosynthetic process"/>
    <property type="evidence" value="ECO:0007669"/>
    <property type="project" value="UniProtKB-ARBA"/>
</dbReference>
<dbReference type="GO" id="GO:0033554">
    <property type="term" value="P:cellular response to stress"/>
    <property type="evidence" value="ECO:0007669"/>
    <property type="project" value="UniProtKB-ARBA"/>
</dbReference>
<dbReference type="SUPFAM" id="SSF48403">
    <property type="entry name" value="Ankyrin repeat"/>
    <property type="match status" value="1"/>
</dbReference>
<dbReference type="PRINTS" id="PR00469">
    <property type="entry name" value="PNDRDTASEII"/>
</dbReference>
<comment type="similarity">
    <text evidence="1">Belongs to the class-II pyridine nucleotide-disulfide oxidoreductase family.</text>
</comment>
<dbReference type="InterPro" id="IPR036188">
    <property type="entry name" value="FAD/NAD-bd_sf"/>
</dbReference>
<dbReference type="SUPFAM" id="SSF81296">
    <property type="entry name" value="E set domains"/>
    <property type="match status" value="1"/>
</dbReference>
<dbReference type="PROSITE" id="PS50088">
    <property type="entry name" value="ANK_REPEAT"/>
    <property type="match status" value="2"/>
</dbReference>
<feature type="compositionally biased region" description="Acidic residues" evidence="7">
    <location>
        <begin position="1212"/>
        <end position="1236"/>
    </location>
</feature>
<proteinExistence type="inferred from homology"/>
<dbReference type="GO" id="GO:0030466">
    <property type="term" value="P:silent mating-type cassette heterochromatin formation"/>
    <property type="evidence" value="ECO:0007669"/>
    <property type="project" value="UniProtKB-ARBA"/>
</dbReference>
<feature type="compositionally biased region" description="Low complexity" evidence="7">
    <location>
        <begin position="1030"/>
        <end position="1039"/>
    </location>
</feature>
<evidence type="ECO:0000313" key="9">
    <source>
        <dbReference type="EMBL" id="KAG0687183.1"/>
    </source>
</evidence>
<dbReference type="SUPFAM" id="SSF51905">
    <property type="entry name" value="FAD/NAD(P)-binding domain"/>
    <property type="match status" value="1"/>
</dbReference>
<keyword evidence="3" id="KW-0285">Flavoprotein</keyword>
<keyword evidence="4" id="KW-0677">Repeat</keyword>
<keyword evidence="5" id="KW-0560">Oxidoreductase</keyword>
<feature type="region of interest" description="Disordered" evidence="7">
    <location>
        <begin position="1029"/>
        <end position="1066"/>
    </location>
</feature>
<dbReference type="Gene3D" id="3.50.50.60">
    <property type="entry name" value="FAD/NAD(P)-binding domain"/>
    <property type="match status" value="2"/>
</dbReference>
<evidence type="ECO:0000256" key="5">
    <source>
        <dbReference type="ARBA" id="ARBA00023002"/>
    </source>
</evidence>
<accession>A0A9P7BFC5</accession>
<evidence type="ECO:0000256" key="1">
    <source>
        <dbReference type="ARBA" id="ARBA00009333"/>
    </source>
</evidence>
<feature type="compositionally biased region" description="Basic residues" evidence="7">
    <location>
        <begin position="1093"/>
        <end position="1108"/>
    </location>
</feature>
<feature type="region of interest" description="Disordered" evidence="7">
    <location>
        <begin position="8"/>
        <end position="31"/>
    </location>
</feature>
<dbReference type="InterPro" id="IPR002110">
    <property type="entry name" value="Ankyrin_rpt"/>
</dbReference>
<dbReference type="PROSITE" id="PS50297">
    <property type="entry name" value="ANK_REP_REGION"/>
    <property type="match status" value="2"/>
</dbReference>
<evidence type="ECO:0000256" key="3">
    <source>
        <dbReference type="ARBA" id="ARBA00022630"/>
    </source>
</evidence>
<reference evidence="9" key="1">
    <citation type="submission" date="2020-11" db="EMBL/GenBank/DDBJ databases">
        <title>Kefir isolates.</title>
        <authorList>
            <person name="Marcisauskas S."/>
            <person name="Kim Y."/>
            <person name="Blasche S."/>
        </authorList>
    </citation>
    <scope>NUCLEOTIDE SEQUENCE</scope>
    <source>
        <strain evidence="9">Olga-1</strain>
    </source>
</reference>
<evidence type="ECO:0000256" key="4">
    <source>
        <dbReference type="ARBA" id="ARBA00022737"/>
    </source>
</evidence>
<dbReference type="InterPro" id="IPR036770">
    <property type="entry name" value="Ankyrin_rpt-contain_sf"/>
</dbReference>
<dbReference type="Pfam" id="PF01833">
    <property type="entry name" value="TIG"/>
    <property type="match status" value="1"/>
</dbReference>
<evidence type="ECO:0000256" key="2">
    <source>
        <dbReference type="ARBA" id="ARBA00022553"/>
    </source>
</evidence>
<feature type="repeat" description="ANK" evidence="6">
    <location>
        <begin position="976"/>
        <end position="1008"/>
    </location>
</feature>
<evidence type="ECO:0000259" key="8">
    <source>
        <dbReference type="SMART" id="SM00429"/>
    </source>
</evidence>
<organism evidence="9 10">
    <name type="scientific">Pichia californica</name>
    <dbReference type="NCBI Taxonomy" id="460514"/>
    <lineage>
        <taxon>Eukaryota</taxon>
        <taxon>Fungi</taxon>
        <taxon>Dikarya</taxon>
        <taxon>Ascomycota</taxon>
        <taxon>Saccharomycotina</taxon>
        <taxon>Pichiomycetes</taxon>
        <taxon>Pichiales</taxon>
        <taxon>Pichiaceae</taxon>
        <taxon>Pichia</taxon>
    </lineage>
</organism>
<feature type="region of interest" description="Disordered" evidence="7">
    <location>
        <begin position="649"/>
        <end position="670"/>
    </location>
</feature>
<dbReference type="EMBL" id="PUHW01000302">
    <property type="protein sequence ID" value="KAG0687183.1"/>
    <property type="molecule type" value="Genomic_DNA"/>
</dbReference>
<dbReference type="GO" id="GO:0045944">
    <property type="term" value="P:positive regulation of transcription by RNA polymerase II"/>
    <property type="evidence" value="ECO:0007669"/>
    <property type="project" value="UniProtKB-ARBA"/>
</dbReference>
<feature type="compositionally biased region" description="Basic and acidic residues" evidence="7">
    <location>
        <begin position="1195"/>
        <end position="1211"/>
    </location>
</feature>
<dbReference type="PANTHER" id="PTHR48105">
    <property type="entry name" value="THIOREDOXIN REDUCTASE 1-RELATED-RELATED"/>
    <property type="match status" value="1"/>
</dbReference>
<dbReference type="GO" id="GO:0016491">
    <property type="term" value="F:oxidoreductase activity"/>
    <property type="evidence" value="ECO:0007669"/>
    <property type="project" value="UniProtKB-KW"/>
</dbReference>
<feature type="compositionally biased region" description="Basic and acidic residues" evidence="7">
    <location>
        <begin position="15"/>
        <end position="24"/>
    </location>
</feature>
<gene>
    <name evidence="9" type="ORF">C6P40_002766</name>
</gene>
<feature type="compositionally biased region" description="Acidic residues" evidence="7">
    <location>
        <begin position="1123"/>
        <end position="1139"/>
    </location>
</feature>
<dbReference type="GO" id="GO:0097237">
    <property type="term" value="P:cellular response to toxic substance"/>
    <property type="evidence" value="ECO:0007669"/>
    <property type="project" value="UniProtKB-ARBA"/>
</dbReference>
<feature type="region of interest" description="Disordered" evidence="7">
    <location>
        <begin position="459"/>
        <end position="505"/>
    </location>
</feature>
<feature type="region of interest" description="Disordered" evidence="7">
    <location>
        <begin position="1088"/>
        <end position="1141"/>
    </location>
</feature>
<protein>
    <recommendedName>
        <fullName evidence="8">IPT/TIG domain-containing protein</fullName>
    </recommendedName>
</protein>
<dbReference type="InterPro" id="IPR057962">
    <property type="entry name" value="SPT23_MGA2_DBD"/>
</dbReference>
<feature type="repeat" description="ANK" evidence="6">
    <location>
        <begin position="943"/>
        <end position="975"/>
    </location>
</feature>
<dbReference type="FunFam" id="2.60.40.10:FF:001880">
    <property type="entry name" value="Mga2p"/>
    <property type="match status" value="1"/>
</dbReference>
<sequence>MDTFMTFISNGAYPNKKDQERDFTEENSNTTKSINNKQSLAIDFSSDINMDNDEISQQILDDDVLNEFLNPNCFQQQTDNNNNNNINTNTNNNNSILDFIDNSGGDNILFTNQDSNNNIKNNNLTIENINSNNSISLNSPLQIIQVEDSLSFNPSDDLRRYENSKKELMKVKFGLNKESKYVYHSNVGFPYTKAPVVNNAEDPEVTTTLLPLDYQESFLKNDSEFDYQIKIEDLPKHSRVETQIKLDITISPPPPQFLLHIPRDSITKPKFTLADNDINDSIKEHLLYLDIFVVGSQTSHTKDGPVRSCNVCKRCMRRELKRASRRKAGLVDDSSNWDINLPKRAIIINSKEIVSFPAPNGSINEKKIELLSRIVCYCRHHQELEGFQILIFLKNKNGKIIGKTISTPILIMDRKKSLKSNNNINNNINNINEKVSESISNTETPSDLFTKFSYMNKKNSPITSNNSNEGSSNELSVSTTTPSINDTNNKNKNKGINNHNIDNNKNTISITTASTSNNSNNINNTSMKNISALSSVSVTNLNSMNVLPNSTKPQSGVFSSLFSFDPSNLLGDENSRQIKRQKRPWSPSESNNYVENINQKRIPSSNNVHNIGNISNSERKISIKKEPLSPMSSDAVSPQNHLFSSATSAFSTTPEKEYHEASSTISPANNNINSINIETPIANNVNQSMLQSDINNNSNDNMEFDLINNINMNINVGTKINSSIEEYPTIRRIIPAQGPIRGGIEITLLGTNFRPGLIVKFGRNVALATQCWSDSTIVTYLPPASQAGPVLVTFEDSNYDFTNSSAHQIFTYTDDTDRQLIELALQIVGLKMNGKLEDAKNIAKRIVGSNQMDSTQSSQQSQTSPNSIMNYNYNYNNNNISNSSVEQLNQQLQLNWMAVASNKIKELSKSTLNHEEILIKFLSMIKTPNSLISIPNWAVCNFEGQTMLHLACLQNYSKLCQFLIKNGSRIDYKDNNGFTPIHFAFITGNRKLINLLNKFKANISNKLDNGVLLTDIADSNVLDLIHSNNRRSSTSSSDVNFDDDDDYDFNDNNNNNNSEDDRDISIDEVDTDLSYEMDNEFEELDDYQLSYRSQHRHKNKKRYVRRHNNSNYNNNNNNTNNADNEDDSEFEADNEDDDSISDKIQLVEKKNGNKNDIKKETNSFGFNLWVEMKEAIKNKMIEFSSTKINKKTKNKTRDHQIIKDSEDHVDCEVLDNEGVEEEEQDDDDNSEGESEEMLPSYDDLFPHSSLRSFINFRGHVDDDQDQSVKKRSQQQQQQQHIQFIGGSAAGLSATLAIARTYASVICIDAGKPCNIYAKESHNFITHDSESPVSIRSKAREQIEKYPTAQIIDNEVVSITKNNQLFKVYTKSDNIIYQGKNIILAVGLNDNIETSNIKNLSQFWGNSIFTCGYCHGFEFYGKRAGLLLSNENFFKQMIPVVYNWNKNLTVFGNKSNIEQSFSIEELEKRGDNSEIKSVILENGEKVELDVLYYVPDSVINMKDIVIKLGVELDGMGLIKVEKSNQSTNVPGVHAAGDCTTMIRSLANATQSGQWAGVSITQKLFFDNWSSH</sequence>
<keyword evidence="2" id="KW-0597">Phosphoprotein</keyword>
<dbReference type="Gene3D" id="1.25.40.20">
    <property type="entry name" value="Ankyrin repeat-containing domain"/>
    <property type="match status" value="1"/>
</dbReference>
<keyword evidence="6" id="KW-0040">ANK repeat</keyword>
<feature type="region of interest" description="Disordered" evidence="7">
    <location>
        <begin position="1190"/>
        <end position="1241"/>
    </location>
</feature>
<dbReference type="Proteomes" id="UP000697127">
    <property type="component" value="Unassembled WGS sequence"/>
</dbReference>
<dbReference type="InterPro" id="IPR050097">
    <property type="entry name" value="Ferredoxin-NADP_redctase_2"/>
</dbReference>
<feature type="compositionally biased region" description="Low complexity" evidence="7">
    <location>
        <begin position="661"/>
        <end position="670"/>
    </location>
</feature>
<dbReference type="InterPro" id="IPR013783">
    <property type="entry name" value="Ig-like_fold"/>
</dbReference>
<dbReference type="Pfam" id="PF25603">
    <property type="entry name" value="SPT23_MGA2_DBD"/>
    <property type="match status" value="1"/>
</dbReference>
<name>A0A9P7BFC5_9ASCO</name>
<dbReference type="GO" id="GO:0005789">
    <property type="term" value="C:endoplasmic reticulum membrane"/>
    <property type="evidence" value="ECO:0007669"/>
    <property type="project" value="UniProtKB-ARBA"/>
</dbReference>
<dbReference type="InterPro" id="IPR023753">
    <property type="entry name" value="FAD/NAD-binding_dom"/>
</dbReference>
<dbReference type="SMART" id="SM00429">
    <property type="entry name" value="IPT"/>
    <property type="match status" value="1"/>
</dbReference>
<feature type="domain" description="IPT/TIG" evidence="8">
    <location>
        <begin position="727"/>
        <end position="813"/>
    </location>
</feature>
<feature type="compositionally biased region" description="Low complexity" evidence="7">
    <location>
        <begin position="464"/>
        <end position="505"/>
    </location>
</feature>
<comment type="caution">
    <text evidence="9">The sequence shown here is derived from an EMBL/GenBank/DDBJ whole genome shotgun (WGS) entry which is preliminary data.</text>
</comment>
<evidence type="ECO:0000313" key="10">
    <source>
        <dbReference type="Proteomes" id="UP000697127"/>
    </source>
</evidence>
<feature type="compositionally biased region" description="Acidic residues" evidence="7">
    <location>
        <begin position="1040"/>
        <end position="1049"/>
    </location>
</feature>
<dbReference type="GO" id="GO:0005634">
    <property type="term" value="C:nucleus"/>
    <property type="evidence" value="ECO:0007669"/>
    <property type="project" value="UniProtKB-ARBA"/>
</dbReference>
<evidence type="ECO:0000256" key="6">
    <source>
        <dbReference type="PROSITE-ProRule" id="PRU00023"/>
    </source>
</evidence>
<keyword evidence="10" id="KW-1185">Reference proteome</keyword>
<dbReference type="SMART" id="SM00248">
    <property type="entry name" value="ANK"/>
    <property type="match status" value="2"/>
</dbReference>
<dbReference type="Pfam" id="PF12796">
    <property type="entry name" value="Ank_2"/>
    <property type="match status" value="1"/>
</dbReference>
<dbReference type="Pfam" id="PF07992">
    <property type="entry name" value="Pyr_redox_2"/>
    <property type="match status" value="2"/>
</dbReference>